<reference evidence="1" key="1">
    <citation type="submission" date="2017-08" db="EMBL/GenBank/DDBJ databases">
        <authorList>
            <person name="Polle J.E."/>
            <person name="Barry K."/>
            <person name="Cushman J."/>
            <person name="Schmutz J."/>
            <person name="Tran D."/>
            <person name="Hathwaick L.T."/>
            <person name="Yim W.C."/>
            <person name="Jenkins J."/>
            <person name="Mckie-Krisberg Z.M."/>
            <person name="Prochnik S."/>
            <person name="Lindquist E."/>
            <person name="Dockter R.B."/>
            <person name="Adam C."/>
            <person name="Molina H."/>
            <person name="Bunkerborg J."/>
            <person name="Jin E."/>
            <person name="Buchheim M."/>
            <person name="Magnuson J."/>
        </authorList>
    </citation>
    <scope>NUCLEOTIDE SEQUENCE</scope>
    <source>
        <strain evidence="1">CCAP 19/18</strain>
    </source>
</reference>
<name>A0ABQ7GZR6_DUNSA</name>
<organism evidence="1 2">
    <name type="scientific">Dunaliella salina</name>
    <name type="common">Green alga</name>
    <name type="synonym">Protococcus salinus</name>
    <dbReference type="NCBI Taxonomy" id="3046"/>
    <lineage>
        <taxon>Eukaryota</taxon>
        <taxon>Viridiplantae</taxon>
        <taxon>Chlorophyta</taxon>
        <taxon>core chlorophytes</taxon>
        <taxon>Chlorophyceae</taxon>
        <taxon>CS clade</taxon>
        <taxon>Chlamydomonadales</taxon>
        <taxon>Dunaliellaceae</taxon>
        <taxon>Dunaliella</taxon>
    </lineage>
</organism>
<sequence>MYFVHREMEPRCCLTWQAVPSSQLDFVGRLFCRVSMRTLCTRKWSLDAALLGRLFRQACWTLWAGCSVVLARGPRAQMEPRCCLAWQAVRRFHWPGSSAVLPCRHLRLSWEGRVIFAFCAPSSRIT</sequence>
<evidence type="ECO:0000313" key="2">
    <source>
        <dbReference type="Proteomes" id="UP000815325"/>
    </source>
</evidence>
<keyword evidence="2" id="KW-1185">Reference proteome</keyword>
<accession>A0ABQ7GZR6</accession>
<dbReference type="Proteomes" id="UP000815325">
    <property type="component" value="Unassembled WGS sequence"/>
</dbReference>
<comment type="caution">
    <text evidence="1">The sequence shown here is derived from an EMBL/GenBank/DDBJ whole genome shotgun (WGS) entry which is preliminary data.</text>
</comment>
<protein>
    <submittedName>
        <fullName evidence="1">Uncharacterized protein</fullName>
    </submittedName>
</protein>
<gene>
    <name evidence="1" type="ORF">DUNSADRAFT_17834</name>
</gene>
<dbReference type="EMBL" id="MU069524">
    <property type="protein sequence ID" value="KAF5840099.1"/>
    <property type="molecule type" value="Genomic_DNA"/>
</dbReference>
<evidence type="ECO:0000313" key="1">
    <source>
        <dbReference type="EMBL" id="KAF5840099.1"/>
    </source>
</evidence>
<proteinExistence type="predicted"/>